<dbReference type="GO" id="GO:0030286">
    <property type="term" value="C:dynein complex"/>
    <property type="evidence" value="ECO:0007669"/>
    <property type="project" value="InterPro"/>
</dbReference>
<dbReference type="Proteomes" id="UP000485058">
    <property type="component" value="Unassembled WGS sequence"/>
</dbReference>
<sequence length="261" mass="29495">MVFRQHKLQYDPPLEELRTKHYKDNLNTFLGLPLRMKGVSDLSERPGFFRPIMDSNPAGIACVYAAAEALFNQLAEELKKYQDWVVLGTAELDEFVDEALSEVADWELNFKVDCYTVSLLHVKACVDEQMKRLQEALIASLRRKAVAEKEQIEEFMRGGKELFNRQASTVEEIGKAGLEARGMVDGLAELAQVKRRIEEKNKLLRAMAAGTGREAAFAAVDLTEANAAWEAFSTQLQQFDANLEEQKTQLATAIEKQVDEY</sequence>
<comment type="caution">
    <text evidence="1">The sequence shown here is derived from an EMBL/GenBank/DDBJ whole genome shotgun (WGS) entry which is preliminary data.</text>
</comment>
<evidence type="ECO:0000313" key="1">
    <source>
        <dbReference type="EMBL" id="GFH11885.1"/>
    </source>
</evidence>
<accession>A0A699YRJ5</accession>
<dbReference type="InterPro" id="IPR026983">
    <property type="entry name" value="DHC"/>
</dbReference>
<reference evidence="1 2" key="1">
    <citation type="submission" date="2020-02" db="EMBL/GenBank/DDBJ databases">
        <title>Draft genome sequence of Haematococcus lacustris strain NIES-144.</title>
        <authorList>
            <person name="Morimoto D."/>
            <person name="Nakagawa S."/>
            <person name="Yoshida T."/>
            <person name="Sawayama S."/>
        </authorList>
    </citation>
    <scope>NUCLEOTIDE SEQUENCE [LARGE SCALE GENOMIC DNA]</scope>
    <source>
        <strain evidence="1 2">NIES-144</strain>
    </source>
</reference>
<protein>
    <submittedName>
        <fullName evidence="1">Uncharacterized protein</fullName>
    </submittedName>
</protein>
<keyword evidence="2" id="KW-1185">Reference proteome</keyword>
<evidence type="ECO:0000313" key="2">
    <source>
        <dbReference type="Proteomes" id="UP000485058"/>
    </source>
</evidence>
<dbReference type="AlphaFoldDB" id="A0A699YRJ5"/>
<name>A0A699YRJ5_HAELA</name>
<feature type="non-terminal residue" evidence="1">
    <location>
        <position position="1"/>
    </location>
</feature>
<dbReference type="PANTHER" id="PTHR45703">
    <property type="entry name" value="DYNEIN HEAVY CHAIN"/>
    <property type="match status" value="1"/>
</dbReference>
<dbReference type="GO" id="GO:0045505">
    <property type="term" value="F:dynein intermediate chain binding"/>
    <property type="evidence" value="ECO:0007669"/>
    <property type="project" value="InterPro"/>
</dbReference>
<dbReference type="EMBL" id="BLLF01000445">
    <property type="protein sequence ID" value="GFH11885.1"/>
    <property type="molecule type" value="Genomic_DNA"/>
</dbReference>
<dbReference type="GO" id="GO:0051959">
    <property type="term" value="F:dynein light intermediate chain binding"/>
    <property type="evidence" value="ECO:0007669"/>
    <property type="project" value="InterPro"/>
</dbReference>
<dbReference type="PANTHER" id="PTHR45703:SF22">
    <property type="entry name" value="DYNEIN CYTOPLASMIC 2 HEAVY CHAIN 1"/>
    <property type="match status" value="1"/>
</dbReference>
<feature type="non-terminal residue" evidence="1">
    <location>
        <position position="261"/>
    </location>
</feature>
<proteinExistence type="predicted"/>
<organism evidence="1 2">
    <name type="scientific">Haematococcus lacustris</name>
    <name type="common">Green alga</name>
    <name type="synonym">Haematococcus pluvialis</name>
    <dbReference type="NCBI Taxonomy" id="44745"/>
    <lineage>
        <taxon>Eukaryota</taxon>
        <taxon>Viridiplantae</taxon>
        <taxon>Chlorophyta</taxon>
        <taxon>core chlorophytes</taxon>
        <taxon>Chlorophyceae</taxon>
        <taxon>CS clade</taxon>
        <taxon>Chlamydomonadales</taxon>
        <taxon>Haematococcaceae</taxon>
        <taxon>Haematococcus</taxon>
    </lineage>
</organism>
<dbReference type="GO" id="GO:0007018">
    <property type="term" value="P:microtubule-based movement"/>
    <property type="evidence" value="ECO:0007669"/>
    <property type="project" value="InterPro"/>
</dbReference>
<gene>
    <name evidence="1" type="ORF">HaLaN_07463</name>
</gene>